<dbReference type="Proteomes" id="UP000596248">
    <property type="component" value="Chromosome"/>
</dbReference>
<sequence length="171" mass="19729">MTNNRKHQQSRYWIGVVSASHVKLGVHGGFAQLCHGKSAPLRRMSANDWLIYYSPRTDLSRGEALQAFTAIGLVADDRVYEYPMSESFVPYRRNIRYLPCREVKITDLLDQLTFTRGNRNWGYNFRFGHFEIGFEDFRMIAEAMLGDTDNIQPISKSDHKASRLQSGCIPY</sequence>
<protein>
    <recommendedName>
        <fullName evidence="1">UPF0310 protein JNE38_23525</fullName>
    </recommendedName>
</protein>
<reference evidence="3 4" key="1">
    <citation type="submission" date="2021-01" db="EMBL/GenBank/DDBJ databases">
        <title>Identification of strong promoters based on the transcriptome of Brevibacillus choshinensis.</title>
        <authorList>
            <person name="Yao D."/>
            <person name="Zhang K."/>
            <person name="Wu J."/>
        </authorList>
    </citation>
    <scope>NUCLEOTIDE SEQUENCE [LARGE SCALE GENOMIC DNA]</scope>
    <source>
        <strain evidence="3 4">HPD31-SP3</strain>
    </source>
</reference>
<proteinExistence type="inferred from homology"/>
<dbReference type="NCBIfam" id="NF002616">
    <property type="entry name" value="PRK02268.1-2"/>
    <property type="match status" value="1"/>
</dbReference>
<evidence type="ECO:0000259" key="2">
    <source>
        <dbReference type="Pfam" id="PF01878"/>
    </source>
</evidence>
<dbReference type="InterPro" id="IPR002740">
    <property type="entry name" value="EVE_domain"/>
</dbReference>
<feature type="domain" description="EVE" evidence="2">
    <location>
        <begin position="11"/>
        <end position="142"/>
    </location>
</feature>
<evidence type="ECO:0000313" key="3">
    <source>
        <dbReference type="EMBL" id="QRG66468.1"/>
    </source>
</evidence>
<dbReference type="Pfam" id="PF01878">
    <property type="entry name" value="EVE"/>
    <property type="match status" value="1"/>
</dbReference>
<dbReference type="InterPro" id="IPR022996">
    <property type="entry name" value="UPF0310"/>
</dbReference>
<evidence type="ECO:0000313" key="4">
    <source>
        <dbReference type="Proteomes" id="UP000596248"/>
    </source>
</evidence>
<dbReference type="HAMAP" id="MF_00771">
    <property type="entry name" value="UPF0310"/>
    <property type="match status" value="1"/>
</dbReference>
<dbReference type="InterPro" id="IPR015947">
    <property type="entry name" value="PUA-like_sf"/>
</dbReference>
<gene>
    <name evidence="3" type="ORF">JNE38_23525</name>
</gene>
<dbReference type="RefSeq" id="WP_203353534.1">
    <property type="nucleotide sequence ID" value="NZ_CP069127.1"/>
</dbReference>
<comment type="similarity">
    <text evidence="1">Belongs to the UPF0310 family.</text>
</comment>
<accession>A0ABX7FJS2</accession>
<dbReference type="EMBL" id="CP069127">
    <property type="protein sequence ID" value="QRG66468.1"/>
    <property type="molecule type" value="Genomic_DNA"/>
</dbReference>
<dbReference type="SUPFAM" id="SSF88697">
    <property type="entry name" value="PUA domain-like"/>
    <property type="match status" value="1"/>
</dbReference>
<evidence type="ECO:0000256" key="1">
    <source>
        <dbReference type="HAMAP-Rule" id="MF_00771"/>
    </source>
</evidence>
<dbReference type="Gene3D" id="3.10.590.10">
    <property type="entry name" value="ph1033 like domains"/>
    <property type="match status" value="1"/>
</dbReference>
<keyword evidence="4" id="KW-1185">Reference proteome</keyword>
<organism evidence="3 4">
    <name type="scientific">Brevibacillus choshinensis</name>
    <dbReference type="NCBI Taxonomy" id="54911"/>
    <lineage>
        <taxon>Bacteria</taxon>
        <taxon>Bacillati</taxon>
        <taxon>Bacillota</taxon>
        <taxon>Bacilli</taxon>
        <taxon>Bacillales</taxon>
        <taxon>Paenibacillaceae</taxon>
        <taxon>Brevibacillus</taxon>
    </lineage>
</organism>
<name>A0ABX7FJS2_BRECH</name>
<dbReference type="CDD" id="cd21132">
    <property type="entry name" value="EVE-like"/>
    <property type="match status" value="1"/>
</dbReference>